<sequence length="372" mass="38859">MSTPFPPDPLQAVTHPDPYPYYAALARERPLYRDTRLGLWVASDPRTIRAIMHHPAARVRPLAEAVPRGIARGPAGLLFGRFLRMNDGPRHVRLKALFSQFLARQAPLAPSPDWSRLGADTASAGAIDRYLHAAPVFAQACSLGLPGAVAADCARDIGAFLAALPPATADARIAAGHAAAERLLARLGAHLDDPAAGPAWRGLRLQGEQAGLDPALLAANLAGLLFQSCEAGAGLLGNALLRAGRQGAGGGLTPAQAGELVDATLGHDPPIHNTRRFLAGPIELDGQRIEAGETVLLVLAAAAMAQPDAHWTFGALGHACPGRDAARRDAAGALAHLLQAGVNSAALAARFRYRPLPNARIPQFDLAKEPAP</sequence>
<dbReference type="RefSeq" id="WP_175140707.1">
    <property type="nucleotide sequence ID" value="NZ_CADIKZ010000005.1"/>
</dbReference>
<gene>
    <name evidence="2" type="ORF">LMG26788_02041</name>
</gene>
<dbReference type="AlphaFoldDB" id="A0A6S7DKI3"/>
<keyword evidence="3" id="KW-1185">Reference proteome</keyword>
<comment type="similarity">
    <text evidence="1">Belongs to the cytochrome P450 family.</text>
</comment>
<dbReference type="Proteomes" id="UP000494203">
    <property type="component" value="Unassembled WGS sequence"/>
</dbReference>
<dbReference type="InterPro" id="IPR036396">
    <property type="entry name" value="Cyt_P450_sf"/>
</dbReference>
<dbReference type="GO" id="GO:0004497">
    <property type="term" value="F:monooxygenase activity"/>
    <property type="evidence" value="ECO:0007669"/>
    <property type="project" value="InterPro"/>
</dbReference>
<dbReference type="GO" id="GO:0005506">
    <property type="term" value="F:iron ion binding"/>
    <property type="evidence" value="ECO:0007669"/>
    <property type="project" value="InterPro"/>
</dbReference>
<evidence type="ECO:0008006" key="4">
    <source>
        <dbReference type="Google" id="ProtNLM"/>
    </source>
</evidence>
<dbReference type="GO" id="GO:0020037">
    <property type="term" value="F:heme binding"/>
    <property type="evidence" value="ECO:0007669"/>
    <property type="project" value="InterPro"/>
</dbReference>
<reference evidence="2 3" key="1">
    <citation type="submission" date="2020-04" db="EMBL/GenBank/DDBJ databases">
        <authorList>
            <person name="De Canck E."/>
        </authorList>
    </citation>
    <scope>NUCLEOTIDE SEQUENCE [LARGE SCALE GENOMIC DNA]</scope>
    <source>
        <strain evidence="2 3">LMG 26788</strain>
    </source>
</reference>
<organism evidence="2 3">
    <name type="scientific">Achromobacter pulmonis</name>
    <dbReference type="NCBI Taxonomy" id="1389932"/>
    <lineage>
        <taxon>Bacteria</taxon>
        <taxon>Pseudomonadati</taxon>
        <taxon>Pseudomonadota</taxon>
        <taxon>Betaproteobacteria</taxon>
        <taxon>Burkholderiales</taxon>
        <taxon>Alcaligenaceae</taxon>
        <taxon>Achromobacter</taxon>
    </lineage>
</organism>
<dbReference type="PANTHER" id="PTHR46696:SF1">
    <property type="entry name" value="CYTOCHROME P450 YJIB-RELATED"/>
    <property type="match status" value="1"/>
</dbReference>
<dbReference type="EMBL" id="CADIKZ010000005">
    <property type="protein sequence ID" value="CAB3856661.1"/>
    <property type="molecule type" value="Genomic_DNA"/>
</dbReference>
<dbReference type="PANTHER" id="PTHR46696">
    <property type="entry name" value="P450, PUTATIVE (EUROFUNG)-RELATED"/>
    <property type="match status" value="1"/>
</dbReference>
<dbReference type="CDD" id="cd11036">
    <property type="entry name" value="AknT-like"/>
    <property type="match status" value="1"/>
</dbReference>
<dbReference type="SUPFAM" id="SSF48264">
    <property type="entry name" value="Cytochrome P450"/>
    <property type="match status" value="1"/>
</dbReference>
<dbReference type="Gene3D" id="1.10.630.10">
    <property type="entry name" value="Cytochrome P450"/>
    <property type="match status" value="1"/>
</dbReference>
<protein>
    <recommendedName>
        <fullName evidence="4">Cytochrome</fullName>
    </recommendedName>
</protein>
<dbReference type="GO" id="GO:0016705">
    <property type="term" value="F:oxidoreductase activity, acting on paired donors, with incorporation or reduction of molecular oxygen"/>
    <property type="evidence" value="ECO:0007669"/>
    <property type="project" value="InterPro"/>
</dbReference>
<proteinExistence type="inferred from homology"/>
<name>A0A6S7DKI3_9BURK</name>
<evidence type="ECO:0000256" key="1">
    <source>
        <dbReference type="ARBA" id="ARBA00010617"/>
    </source>
</evidence>
<accession>A0A6S7DKI3</accession>
<evidence type="ECO:0000313" key="2">
    <source>
        <dbReference type="EMBL" id="CAB3856661.1"/>
    </source>
</evidence>
<evidence type="ECO:0000313" key="3">
    <source>
        <dbReference type="Proteomes" id="UP000494203"/>
    </source>
</evidence>